<dbReference type="PROSITE" id="PS51517">
    <property type="entry name" value="NDT80"/>
    <property type="match status" value="1"/>
</dbReference>
<evidence type="ECO:0000313" key="6">
    <source>
        <dbReference type="Proteomes" id="UP001152747"/>
    </source>
</evidence>
<dbReference type="InterPro" id="IPR008967">
    <property type="entry name" value="p53-like_TF_DNA-bd_sf"/>
</dbReference>
<dbReference type="GO" id="GO:0005634">
    <property type="term" value="C:nucleus"/>
    <property type="evidence" value="ECO:0007669"/>
    <property type="project" value="TreeGrafter"/>
</dbReference>
<dbReference type="OrthoDB" id="27041at2759"/>
<feature type="region of interest" description="Disordered" evidence="3">
    <location>
        <begin position="143"/>
        <end position="222"/>
    </location>
</feature>
<dbReference type="SUPFAM" id="SSF49417">
    <property type="entry name" value="p53-like transcription factors"/>
    <property type="match status" value="1"/>
</dbReference>
<feature type="compositionally biased region" description="Polar residues" evidence="3">
    <location>
        <begin position="169"/>
        <end position="186"/>
    </location>
</feature>
<dbReference type="EMBL" id="CANHGI010000006">
    <property type="protein sequence ID" value="CAI5455706.1"/>
    <property type="molecule type" value="Genomic_DNA"/>
</dbReference>
<dbReference type="GO" id="GO:0005789">
    <property type="term" value="C:endoplasmic reticulum membrane"/>
    <property type="evidence" value="ECO:0007669"/>
    <property type="project" value="TreeGrafter"/>
</dbReference>
<dbReference type="PANTHER" id="PTHR13029">
    <property type="match status" value="1"/>
</dbReference>
<evidence type="ECO:0000256" key="2">
    <source>
        <dbReference type="PROSITE-ProRule" id="PRU00850"/>
    </source>
</evidence>
<protein>
    <recommendedName>
        <fullName evidence="4">NDT80 domain-containing protein</fullName>
    </recommendedName>
</protein>
<dbReference type="GO" id="GO:0003700">
    <property type="term" value="F:DNA-binding transcription factor activity"/>
    <property type="evidence" value="ECO:0007669"/>
    <property type="project" value="UniProtKB-UniRule"/>
</dbReference>
<evidence type="ECO:0000256" key="1">
    <source>
        <dbReference type="ARBA" id="ARBA00023125"/>
    </source>
</evidence>
<dbReference type="GO" id="GO:0016540">
    <property type="term" value="P:protein autoprocessing"/>
    <property type="evidence" value="ECO:0007669"/>
    <property type="project" value="TreeGrafter"/>
</dbReference>
<comment type="caution">
    <text evidence="5">The sequence shown here is derived from an EMBL/GenBank/DDBJ whole genome shotgun (WGS) entry which is preliminary data.</text>
</comment>
<dbReference type="GO" id="GO:0043565">
    <property type="term" value="F:sequence-specific DNA binding"/>
    <property type="evidence" value="ECO:0007669"/>
    <property type="project" value="TreeGrafter"/>
</dbReference>
<feature type="domain" description="NDT80" evidence="4">
    <location>
        <begin position="150"/>
        <end position="420"/>
    </location>
</feature>
<organism evidence="5 6">
    <name type="scientific">Caenorhabditis angaria</name>
    <dbReference type="NCBI Taxonomy" id="860376"/>
    <lineage>
        <taxon>Eukaryota</taxon>
        <taxon>Metazoa</taxon>
        <taxon>Ecdysozoa</taxon>
        <taxon>Nematoda</taxon>
        <taxon>Chromadorea</taxon>
        <taxon>Rhabditida</taxon>
        <taxon>Rhabditina</taxon>
        <taxon>Rhabditomorpha</taxon>
        <taxon>Rhabditoidea</taxon>
        <taxon>Rhabditidae</taxon>
        <taxon>Peloderinae</taxon>
        <taxon>Caenorhabditis</taxon>
    </lineage>
</organism>
<evidence type="ECO:0000256" key="3">
    <source>
        <dbReference type="SAM" id="MobiDB-lite"/>
    </source>
</evidence>
<accession>A0A9P1J091</accession>
<feature type="region of interest" description="Disordered" evidence="3">
    <location>
        <begin position="73"/>
        <end position="108"/>
    </location>
</feature>
<dbReference type="InterPro" id="IPR051577">
    <property type="entry name" value="MRF-like"/>
</dbReference>
<feature type="DNA-binding region" description="NDT80" evidence="2">
    <location>
        <begin position="150"/>
        <end position="420"/>
    </location>
</feature>
<keyword evidence="1 2" id="KW-0238">DNA-binding</keyword>
<dbReference type="Proteomes" id="UP001152747">
    <property type="component" value="Unassembled WGS sequence"/>
</dbReference>
<dbReference type="Gene3D" id="2.60.40.1390">
    <property type="entry name" value="NDT80 DNA-binding domain"/>
    <property type="match status" value="1"/>
</dbReference>
<dbReference type="Pfam" id="PF05224">
    <property type="entry name" value="NDT80_PhoG"/>
    <property type="match status" value="1"/>
</dbReference>
<dbReference type="AlphaFoldDB" id="A0A9P1J091"/>
<reference evidence="5" key="1">
    <citation type="submission" date="2022-11" db="EMBL/GenBank/DDBJ databases">
        <authorList>
            <person name="Kikuchi T."/>
        </authorList>
    </citation>
    <scope>NUCLEOTIDE SEQUENCE</scope>
    <source>
        <strain evidence="5">PS1010</strain>
    </source>
</reference>
<feature type="compositionally biased region" description="Polar residues" evidence="3">
    <location>
        <begin position="145"/>
        <end position="158"/>
    </location>
</feature>
<dbReference type="InterPro" id="IPR037141">
    <property type="entry name" value="NDT80_DNA-bd_dom_sf"/>
</dbReference>
<evidence type="ECO:0000313" key="5">
    <source>
        <dbReference type="EMBL" id="CAI5455706.1"/>
    </source>
</evidence>
<feature type="compositionally biased region" description="Polar residues" evidence="3">
    <location>
        <begin position="196"/>
        <end position="212"/>
    </location>
</feature>
<keyword evidence="6" id="KW-1185">Reference proteome</keyword>
<dbReference type="GO" id="GO:0045893">
    <property type="term" value="P:positive regulation of DNA-templated transcription"/>
    <property type="evidence" value="ECO:0007669"/>
    <property type="project" value="TreeGrafter"/>
</dbReference>
<dbReference type="InterPro" id="IPR024061">
    <property type="entry name" value="NDT80_DNA-bd_dom"/>
</dbReference>
<evidence type="ECO:0000259" key="4">
    <source>
        <dbReference type="PROSITE" id="PS51517"/>
    </source>
</evidence>
<sequence length="420" mass="46900">MTRRKNVKEEGLNDPLANVEQFNIIQFLAAENEFALPLDDQLEPNNAALVAAQQMKHEVIDPQHNHPTMFQLTGRLPESPPITDISGNGSSASPSSNPDEPYSPDFHNYAGLAGGREMNGLILGANEIQANVLRSAFESRKYDNRNNQQLSPTETSACFMSPYPPSEQPTPRSFIQSVSPDGQNENRGYPLHNLYNPLNVSSDGSINSQGSDPPNRKRSRLDAGIDPTSILNAALLGHAPNAASPVESYMGDDNFAQPVIKFNKFQEETWSDLYDCHGRALQQLQVAVIADKGFNFSANDGCFVNQKKNHFQITVSVEATDAMPPALVKYKGNLMPITEFKLSFCGVKSEMTSSEICIKQSRTDRKPHPHMPVNFEIQERRMTKVTVPRLHFSETTLNNQRKNLRPNPEQKYFFLVKKLL</sequence>
<feature type="compositionally biased region" description="Low complexity" evidence="3">
    <location>
        <begin position="86"/>
        <end position="98"/>
    </location>
</feature>
<proteinExistence type="predicted"/>
<dbReference type="PANTHER" id="PTHR13029:SF18">
    <property type="entry name" value="MYELIN REGULATORY FACTOR HOMOLOG 1"/>
    <property type="match status" value="1"/>
</dbReference>
<name>A0A9P1J091_9PELO</name>
<gene>
    <name evidence="5" type="ORF">CAMP_LOCUS18343</name>
</gene>